<dbReference type="EMBL" id="SITD01000021">
    <property type="protein sequence ID" value="TBM32560.1"/>
    <property type="molecule type" value="Genomic_DNA"/>
</dbReference>
<dbReference type="Proteomes" id="UP000293380">
    <property type="component" value="Unassembled WGS sequence"/>
</dbReference>
<dbReference type="Pfam" id="PF02369">
    <property type="entry name" value="Big_1"/>
    <property type="match status" value="2"/>
</dbReference>
<dbReference type="InterPro" id="IPR003344">
    <property type="entry name" value="Big_1_dom"/>
</dbReference>
<feature type="domain" description="Big-1" evidence="2">
    <location>
        <begin position="97"/>
        <end position="190"/>
    </location>
</feature>
<evidence type="ECO:0000256" key="1">
    <source>
        <dbReference type="ARBA" id="ARBA00010116"/>
    </source>
</evidence>
<proteinExistence type="inferred from homology"/>
<feature type="domain" description="Big-1" evidence="2">
    <location>
        <begin position="1"/>
        <end position="91"/>
    </location>
</feature>
<name>A0A4Q9EVI7_9GAMM</name>
<dbReference type="SUPFAM" id="SSF49373">
    <property type="entry name" value="Invasin/intimin cell-adhesion fragments"/>
    <property type="match status" value="2"/>
</dbReference>
<comment type="caution">
    <text evidence="3">The sequence shown here is derived from an EMBL/GenBank/DDBJ whole genome shotgun (WGS) entry which is preliminary data.</text>
</comment>
<evidence type="ECO:0000313" key="3">
    <source>
        <dbReference type="EMBL" id="TBM32560.1"/>
    </source>
</evidence>
<dbReference type="Gene3D" id="2.60.40.10">
    <property type="entry name" value="Immunoglobulins"/>
    <property type="match status" value="2"/>
</dbReference>
<comment type="similarity">
    <text evidence="1">Belongs to the intimin/invasin family.</text>
</comment>
<gene>
    <name evidence="3" type="ORF">EYY89_01000</name>
</gene>
<dbReference type="SMART" id="SM00634">
    <property type="entry name" value="BID_1"/>
    <property type="match status" value="2"/>
</dbReference>
<dbReference type="InterPro" id="IPR013783">
    <property type="entry name" value="Ig-like_fold"/>
</dbReference>
<reference evidence="3 4" key="1">
    <citation type="submission" date="2019-02" db="EMBL/GenBank/DDBJ databases">
        <title>Comparative genomic analysis of the Hafnia genus genomes.</title>
        <authorList>
            <person name="Zhiqiu Y."/>
            <person name="Chao Y."/>
            <person name="Yuhui D."/>
            <person name="Di H."/>
            <person name="Bin L."/>
        </authorList>
    </citation>
    <scope>NUCLEOTIDE SEQUENCE [LARGE SCALE GENOMIC DNA]</scope>
    <source>
        <strain evidence="3 4">PCM_1194</strain>
    </source>
</reference>
<evidence type="ECO:0000259" key="2">
    <source>
        <dbReference type="PROSITE" id="PS51127"/>
    </source>
</evidence>
<organism evidence="3 4">
    <name type="scientific">Hafnia paralvei</name>
    <dbReference type="NCBI Taxonomy" id="546367"/>
    <lineage>
        <taxon>Bacteria</taxon>
        <taxon>Pseudomonadati</taxon>
        <taxon>Pseudomonadota</taxon>
        <taxon>Gammaproteobacteria</taxon>
        <taxon>Enterobacterales</taxon>
        <taxon>Hafniaceae</taxon>
        <taxon>Hafnia</taxon>
    </lineage>
</organism>
<dbReference type="AlphaFoldDB" id="A0A4Q9EVI7"/>
<evidence type="ECO:0000313" key="4">
    <source>
        <dbReference type="Proteomes" id="UP000293380"/>
    </source>
</evidence>
<dbReference type="PROSITE" id="PS51127">
    <property type="entry name" value="BIG1"/>
    <property type="match status" value="2"/>
</dbReference>
<accession>A0A4Q9EVI7</accession>
<sequence length="323" mass="32564">MAVTTNNSPADNATANTVQATVTGPNGLPVENASLTWTLSGSSTATTTSPTVVTTNSSGIATLTLVDSVAEGVTVTASAGGKQNQAMATFTAVPVNTVAVTMTTNNAKANGIDTNVAQASVTDASNHPIANVPVTWNITGSTTANATTSLTTSTDANGFATLSLTDTVAEDVTLTAHAGGKQGQTTATFASDAFGPVSVELEHAPGTVYINSNTVSDGLDITVDAYAGMAEGDQITVNFNVTGTLDPNSTNPLPNVTLPVHTVTTAEVGKPIAFTIDGSTLIGVQADTNKNPPLESVATAVVVKPSTQRQVTGTSPTYIYDTK</sequence>
<protein>
    <recommendedName>
        <fullName evidence="2">Big-1 domain-containing protein</fullName>
    </recommendedName>
</protein>
<dbReference type="GO" id="GO:0009279">
    <property type="term" value="C:cell outer membrane"/>
    <property type="evidence" value="ECO:0007669"/>
    <property type="project" value="TreeGrafter"/>
</dbReference>
<dbReference type="InterPro" id="IPR051715">
    <property type="entry name" value="Intimin-Invasin_domain"/>
</dbReference>
<dbReference type="InterPro" id="IPR008964">
    <property type="entry name" value="Invasin/intimin_cell_adhesion"/>
</dbReference>
<dbReference type="PANTHER" id="PTHR39576:SF1">
    <property type="entry name" value="INVASIN"/>
    <property type="match status" value="1"/>
</dbReference>
<dbReference type="PANTHER" id="PTHR39576">
    <property type="entry name" value="ATTACHING AND EFFACING PROTEIN HOMOLOG-RELATED-RELATED"/>
    <property type="match status" value="1"/>
</dbReference>